<name>A0A1I1UW66_9BACT</name>
<proteinExistence type="predicted"/>
<feature type="region of interest" description="Disordered" evidence="1">
    <location>
        <begin position="67"/>
        <end position="87"/>
    </location>
</feature>
<gene>
    <name evidence="2" type="ORF">SAMN02745121_01351</name>
</gene>
<dbReference type="AlphaFoldDB" id="A0A1I1UW66"/>
<feature type="compositionally biased region" description="Basic and acidic residues" evidence="1">
    <location>
        <begin position="75"/>
        <end position="87"/>
    </location>
</feature>
<organism evidence="2 3">
    <name type="scientific">Nannocystis exedens</name>
    <dbReference type="NCBI Taxonomy" id="54"/>
    <lineage>
        <taxon>Bacteria</taxon>
        <taxon>Pseudomonadati</taxon>
        <taxon>Myxococcota</taxon>
        <taxon>Polyangia</taxon>
        <taxon>Nannocystales</taxon>
        <taxon>Nannocystaceae</taxon>
        <taxon>Nannocystis</taxon>
    </lineage>
</organism>
<keyword evidence="3" id="KW-1185">Reference proteome</keyword>
<dbReference type="EMBL" id="FOMX01000004">
    <property type="protein sequence ID" value="SFD75051.1"/>
    <property type="molecule type" value="Genomic_DNA"/>
</dbReference>
<dbReference type="Proteomes" id="UP000199400">
    <property type="component" value="Unassembled WGS sequence"/>
</dbReference>
<reference evidence="3" key="1">
    <citation type="submission" date="2016-10" db="EMBL/GenBank/DDBJ databases">
        <authorList>
            <person name="Varghese N."/>
            <person name="Submissions S."/>
        </authorList>
    </citation>
    <scope>NUCLEOTIDE SEQUENCE [LARGE SCALE GENOMIC DNA]</scope>
    <source>
        <strain evidence="3">ATCC 25963</strain>
    </source>
</reference>
<protein>
    <submittedName>
        <fullName evidence="2">Uncharacterized protein</fullName>
    </submittedName>
</protein>
<evidence type="ECO:0000313" key="2">
    <source>
        <dbReference type="EMBL" id="SFD75051.1"/>
    </source>
</evidence>
<evidence type="ECO:0000313" key="3">
    <source>
        <dbReference type="Proteomes" id="UP000199400"/>
    </source>
</evidence>
<accession>A0A1I1UW66</accession>
<sequence>MAGVGRAIEAIGAWRPAMTASMRRVDTADGFERAFGLQYLARYALERGRASAGGRLLEHRAVRARRLGARTSAEAPRRRAEGSGHSP</sequence>
<dbReference type="STRING" id="54.SAMN02745121_01351"/>
<evidence type="ECO:0000256" key="1">
    <source>
        <dbReference type="SAM" id="MobiDB-lite"/>
    </source>
</evidence>